<dbReference type="EMBL" id="CAJNOQ010001340">
    <property type="protein sequence ID" value="CAF0887844.1"/>
    <property type="molecule type" value="Genomic_DNA"/>
</dbReference>
<gene>
    <name evidence="2" type="ORF">GPM918_LOCUS7959</name>
    <name evidence="3" type="ORF">SRO942_LOCUS7959</name>
</gene>
<protein>
    <submittedName>
        <fullName evidence="2">Uncharacterized protein</fullName>
    </submittedName>
</protein>
<name>A0A813YQZ5_9BILA</name>
<dbReference type="EMBL" id="CAJOBC010001340">
    <property type="protein sequence ID" value="CAF3672731.1"/>
    <property type="molecule type" value="Genomic_DNA"/>
</dbReference>
<evidence type="ECO:0000313" key="3">
    <source>
        <dbReference type="EMBL" id="CAF3672731.1"/>
    </source>
</evidence>
<feature type="compositionally biased region" description="Basic residues" evidence="1">
    <location>
        <begin position="158"/>
        <end position="180"/>
    </location>
</feature>
<reference evidence="2" key="1">
    <citation type="submission" date="2021-02" db="EMBL/GenBank/DDBJ databases">
        <authorList>
            <person name="Nowell W R."/>
        </authorList>
    </citation>
    <scope>NUCLEOTIDE SEQUENCE</scope>
</reference>
<accession>A0A813YQZ5</accession>
<evidence type="ECO:0000313" key="2">
    <source>
        <dbReference type="EMBL" id="CAF0887844.1"/>
    </source>
</evidence>
<feature type="region of interest" description="Disordered" evidence="1">
    <location>
        <begin position="107"/>
        <end position="254"/>
    </location>
</feature>
<evidence type="ECO:0000256" key="1">
    <source>
        <dbReference type="SAM" id="MobiDB-lite"/>
    </source>
</evidence>
<proteinExistence type="predicted"/>
<dbReference type="Proteomes" id="UP000681722">
    <property type="component" value="Unassembled WGS sequence"/>
</dbReference>
<dbReference type="Proteomes" id="UP000663829">
    <property type="component" value="Unassembled WGS sequence"/>
</dbReference>
<comment type="caution">
    <text evidence="2">The sequence shown here is derived from an EMBL/GenBank/DDBJ whole genome shotgun (WGS) entry which is preliminary data.</text>
</comment>
<feature type="compositionally biased region" description="Basic and acidic residues" evidence="1">
    <location>
        <begin position="144"/>
        <end position="157"/>
    </location>
</feature>
<evidence type="ECO:0000313" key="4">
    <source>
        <dbReference type="Proteomes" id="UP000663829"/>
    </source>
</evidence>
<organism evidence="2 4">
    <name type="scientific">Didymodactylos carnosus</name>
    <dbReference type="NCBI Taxonomy" id="1234261"/>
    <lineage>
        <taxon>Eukaryota</taxon>
        <taxon>Metazoa</taxon>
        <taxon>Spiralia</taxon>
        <taxon>Gnathifera</taxon>
        <taxon>Rotifera</taxon>
        <taxon>Eurotatoria</taxon>
        <taxon>Bdelloidea</taxon>
        <taxon>Philodinida</taxon>
        <taxon>Philodinidae</taxon>
        <taxon>Didymodactylos</taxon>
    </lineage>
</organism>
<keyword evidence="4" id="KW-1185">Reference proteome</keyword>
<feature type="compositionally biased region" description="Acidic residues" evidence="1">
    <location>
        <begin position="108"/>
        <end position="120"/>
    </location>
</feature>
<dbReference type="AlphaFoldDB" id="A0A813YQZ5"/>
<feature type="compositionally biased region" description="Polar residues" evidence="1">
    <location>
        <begin position="183"/>
        <end position="214"/>
    </location>
</feature>
<sequence length="254" mass="29782">MLITIIHRFGKSLLDGLQNSENWSLKGGKVRKGGRVRRLLIRLKFDNNIMKIYLLSIVIILLARSSLCQQDENYSNEEEDFDIKSLSSSLAVEDDVKLDLQLKQADAWDVEEDSEEESFEQDDKQELDYDDADTDLEAKRKKPSQHDKDDKKKDEKHTTHKCRPSRRHRHHRHRPHHRPWFHQQHSGQGNKPSSNQHDTTGSNKNRLSTQSYINWGNDGGKPSSNRDPSNQHQQQQQQQSLRDDNKRTTQRYKP</sequence>